<keyword evidence="2" id="KW-0238">DNA-binding</keyword>
<dbReference type="InterPro" id="IPR000843">
    <property type="entry name" value="HTH_LacI"/>
</dbReference>
<comment type="caution">
    <text evidence="6">The sequence shown here is derived from an EMBL/GenBank/DDBJ whole genome shotgun (WGS) entry which is preliminary data.</text>
</comment>
<dbReference type="Gene3D" id="1.10.260.40">
    <property type="entry name" value="lambda repressor-like DNA-binding domains"/>
    <property type="match status" value="1"/>
</dbReference>
<dbReference type="Gene3D" id="3.40.50.2300">
    <property type="match status" value="2"/>
</dbReference>
<dbReference type="InterPro" id="IPR046335">
    <property type="entry name" value="LacI/GalR-like_sensor"/>
</dbReference>
<proteinExistence type="predicted"/>
<accession>A0A7K1XXR2</accession>
<organism evidence="6 7">
    <name type="scientific">Hufsiella ginkgonis</name>
    <dbReference type="NCBI Taxonomy" id="2695274"/>
    <lineage>
        <taxon>Bacteria</taxon>
        <taxon>Pseudomonadati</taxon>
        <taxon>Bacteroidota</taxon>
        <taxon>Sphingobacteriia</taxon>
        <taxon>Sphingobacteriales</taxon>
        <taxon>Sphingobacteriaceae</taxon>
        <taxon>Hufsiella</taxon>
    </lineage>
</organism>
<feature type="domain" description="HTH lacI-type" evidence="4">
    <location>
        <begin position="5"/>
        <end position="62"/>
    </location>
</feature>
<gene>
    <name evidence="6" type="ORF">GS398_09950</name>
</gene>
<dbReference type="Pfam" id="PF13377">
    <property type="entry name" value="Peripla_BP_3"/>
    <property type="match status" value="1"/>
</dbReference>
<dbReference type="CDD" id="cd01392">
    <property type="entry name" value="HTH_LacI"/>
    <property type="match status" value="1"/>
</dbReference>
<dbReference type="GO" id="GO:0000976">
    <property type="term" value="F:transcription cis-regulatory region binding"/>
    <property type="evidence" value="ECO:0007669"/>
    <property type="project" value="TreeGrafter"/>
</dbReference>
<dbReference type="Pfam" id="PF00356">
    <property type="entry name" value="LacI"/>
    <property type="match status" value="1"/>
</dbReference>
<dbReference type="PROSITE" id="PS50943">
    <property type="entry name" value="HTH_CROC1"/>
    <property type="match status" value="1"/>
</dbReference>
<keyword evidence="1" id="KW-0805">Transcription regulation</keyword>
<keyword evidence="7" id="KW-1185">Reference proteome</keyword>
<evidence type="ECO:0000313" key="7">
    <source>
        <dbReference type="Proteomes" id="UP000451233"/>
    </source>
</evidence>
<evidence type="ECO:0000256" key="1">
    <source>
        <dbReference type="ARBA" id="ARBA00023015"/>
    </source>
</evidence>
<evidence type="ECO:0000313" key="6">
    <source>
        <dbReference type="EMBL" id="MXV15627.1"/>
    </source>
</evidence>
<evidence type="ECO:0000259" key="5">
    <source>
        <dbReference type="PROSITE" id="PS50943"/>
    </source>
</evidence>
<sequence length="351" mass="39459">MKKRISIRDLAAQLDVSVTTISFILNGRAEEKRISAQLVERVLKHVKEVGYRPNSLARSLRTGKSHIICLMVEDIANPFFANIARLIEERAYKSGYKIMYCSTDNSLVKTREMIHMFRERHVDGFIIAPPEGVDEEINALINDGRPVILFDRTLPQVSTDHVMIDNAASTYLAVKHLVAEGFKNIAFITLDSLQSQMQGRLEGYERALREHNLNFHIKEVAFTLDEENTIRHIAAFLQRKKEVDAILFGTNYLAIRGLKAINQLKGQIAPKLGIVAFDDHDLFELNSPSITAIAQPIEEMADKVITLLLNKLNSLNKKKPNQSVLMNTKLVIRESSKGAGPELTVVSRASS</sequence>
<evidence type="ECO:0000256" key="3">
    <source>
        <dbReference type="ARBA" id="ARBA00023163"/>
    </source>
</evidence>
<dbReference type="RefSeq" id="WP_160906607.1">
    <property type="nucleotide sequence ID" value="NZ_WVHS01000002.1"/>
</dbReference>
<dbReference type="SMART" id="SM00354">
    <property type="entry name" value="HTH_LACI"/>
    <property type="match status" value="1"/>
</dbReference>
<dbReference type="PANTHER" id="PTHR30146:SF109">
    <property type="entry name" value="HTH-TYPE TRANSCRIPTIONAL REGULATOR GALS"/>
    <property type="match status" value="1"/>
</dbReference>
<dbReference type="Proteomes" id="UP000451233">
    <property type="component" value="Unassembled WGS sequence"/>
</dbReference>
<dbReference type="InterPro" id="IPR010982">
    <property type="entry name" value="Lambda_DNA-bd_dom_sf"/>
</dbReference>
<dbReference type="PROSITE" id="PS50932">
    <property type="entry name" value="HTH_LACI_2"/>
    <property type="match status" value="1"/>
</dbReference>
<dbReference type="GO" id="GO:0003700">
    <property type="term" value="F:DNA-binding transcription factor activity"/>
    <property type="evidence" value="ECO:0007669"/>
    <property type="project" value="TreeGrafter"/>
</dbReference>
<keyword evidence="3" id="KW-0804">Transcription</keyword>
<dbReference type="EMBL" id="WVHS01000002">
    <property type="protein sequence ID" value="MXV15627.1"/>
    <property type="molecule type" value="Genomic_DNA"/>
</dbReference>
<dbReference type="InterPro" id="IPR001387">
    <property type="entry name" value="Cro/C1-type_HTH"/>
</dbReference>
<protein>
    <submittedName>
        <fullName evidence="6">Substrate-binding domain-containing protein</fullName>
    </submittedName>
</protein>
<feature type="domain" description="HTH cro/C1-type" evidence="5">
    <location>
        <begin position="2"/>
        <end position="49"/>
    </location>
</feature>
<reference evidence="6 7" key="1">
    <citation type="submission" date="2019-11" db="EMBL/GenBank/DDBJ databases">
        <title>Pedobacter sp. HMF7056 Genome sequencing and assembly.</title>
        <authorList>
            <person name="Kang H."/>
            <person name="Kim H."/>
            <person name="Joh K."/>
        </authorList>
    </citation>
    <scope>NUCLEOTIDE SEQUENCE [LARGE SCALE GENOMIC DNA]</scope>
    <source>
        <strain evidence="6 7">HMF7056</strain>
    </source>
</reference>
<evidence type="ECO:0000256" key="2">
    <source>
        <dbReference type="ARBA" id="ARBA00023125"/>
    </source>
</evidence>
<dbReference type="AlphaFoldDB" id="A0A7K1XXR2"/>
<name>A0A7K1XXR2_9SPHI</name>
<dbReference type="SUPFAM" id="SSF47413">
    <property type="entry name" value="lambda repressor-like DNA-binding domains"/>
    <property type="match status" value="1"/>
</dbReference>
<dbReference type="PANTHER" id="PTHR30146">
    <property type="entry name" value="LACI-RELATED TRANSCRIPTIONAL REPRESSOR"/>
    <property type="match status" value="1"/>
</dbReference>
<dbReference type="SUPFAM" id="SSF53822">
    <property type="entry name" value="Periplasmic binding protein-like I"/>
    <property type="match status" value="1"/>
</dbReference>
<dbReference type="InterPro" id="IPR028082">
    <property type="entry name" value="Peripla_BP_I"/>
</dbReference>
<evidence type="ECO:0000259" key="4">
    <source>
        <dbReference type="PROSITE" id="PS50932"/>
    </source>
</evidence>